<organism evidence="3 4">
    <name type="scientific">Flavobacterium terrae</name>
    <dbReference type="NCBI Taxonomy" id="415425"/>
    <lineage>
        <taxon>Bacteria</taxon>
        <taxon>Pseudomonadati</taxon>
        <taxon>Bacteroidota</taxon>
        <taxon>Flavobacteriia</taxon>
        <taxon>Flavobacteriales</taxon>
        <taxon>Flavobacteriaceae</taxon>
        <taxon>Flavobacterium</taxon>
    </lineage>
</organism>
<evidence type="ECO:0000313" key="4">
    <source>
        <dbReference type="Proteomes" id="UP000184488"/>
    </source>
</evidence>
<keyword evidence="4" id="KW-1185">Reference proteome</keyword>
<name>A0A1M6B215_9FLAO</name>
<evidence type="ECO:0000259" key="2">
    <source>
        <dbReference type="Pfam" id="PF18962"/>
    </source>
</evidence>
<evidence type="ECO:0000256" key="1">
    <source>
        <dbReference type="ARBA" id="ARBA00022729"/>
    </source>
</evidence>
<dbReference type="OrthoDB" id="2582440at2"/>
<dbReference type="STRING" id="415425.SAMN05444363_0517"/>
<dbReference type="RefSeq" id="WP_073308302.1">
    <property type="nucleotide sequence ID" value="NZ_FQZI01000001.1"/>
</dbReference>
<accession>A0A1M6B215</accession>
<gene>
    <name evidence="3" type="ORF">SAMN05444363_0517</name>
</gene>
<dbReference type="Proteomes" id="UP000184488">
    <property type="component" value="Unassembled WGS sequence"/>
</dbReference>
<proteinExistence type="predicted"/>
<reference evidence="4" key="1">
    <citation type="submission" date="2016-11" db="EMBL/GenBank/DDBJ databases">
        <authorList>
            <person name="Varghese N."/>
            <person name="Submissions S."/>
        </authorList>
    </citation>
    <scope>NUCLEOTIDE SEQUENCE [LARGE SCALE GENOMIC DNA]</scope>
    <source>
        <strain evidence="4">DSM 18829</strain>
    </source>
</reference>
<dbReference type="InterPro" id="IPR026444">
    <property type="entry name" value="Secre_tail"/>
</dbReference>
<evidence type="ECO:0000313" key="3">
    <source>
        <dbReference type="EMBL" id="SHI42771.1"/>
    </source>
</evidence>
<feature type="domain" description="Secretion system C-terminal sorting" evidence="2">
    <location>
        <begin position="1181"/>
        <end position="1250"/>
    </location>
</feature>
<dbReference type="NCBIfam" id="TIGR04183">
    <property type="entry name" value="Por_Secre_tail"/>
    <property type="match status" value="1"/>
</dbReference>
<protein>
    <submittedName>
        <fullName evidence="3">Por secretion system C-terminal sorting domain-containing protein</fullName>
    </submittedName>
</protein>
<dbReference type="EMBL" id="FQZI01000001">
    <property type="protein sequence ID" value="SHI42771.1"/>
    <property type="molecule type" value="Genomic_DNA"/>
</dbReference>
<keyword evidence="1" id="KW-0732">Signal</keyword>
<dbReference type="AlphaFoldDB" id="A0A1M6B215"/>
<sequence>MGKITFFLVVCGVFLGYGQDCSIQKILSNDVSICSGQGTLITLFNSEVGVSYQLRDASNNPIGFPVIGTGGDINFSASPTSTTTYNVLAGSCPSAYLDTITVTVFQPSIGGIVTVSPVGVTPVVTVNTICHLGSGWLYLSGHTGNVIRWESSIDGGNNWTVIANTTASYNYTALNDTTIFRAVVQNGTCAISYSSTSVVVVIPNIKPTVVAMPATICEGESSTLTALSGYATSQGVATGGAFSYANPDGWEVDGNSNGLNAGGSNTKPTGFRLTTSNSGTYSGTTYTSTGKFAIAHGAIDSELETPIFNSFGLASFTIQFNHAFNLTAGAKAKVWLSLDGGNTYNILLSSYTGALTRTPYNNFPQEVINLNNYIGQPNLRVKFSYHGLLNSSWAIDNIGIPQTPTGLTTQWLDQNGNVLVSTNSVSSGMTVTPPVTTTYYVVSYINGCTSYGPEGTAEIKVTVRPRPTASIGTSQNVCIGDSATLSIALTGTAPWTITYSNGSTNTTVTTSTNPYNFTVYNLLNSVTYTVTALNDKNCTAKPSDLTGSAVLTVLNGTRGLWTGIQSQDWFDCKNWAGGIPTGSDDAVIPNGSVRMPVIDRASIYAPEDKIAICRDLVVANAASLTMINNSLLDIKRDWKNSGTFTPGQGTVTFNGEGTNQVQLINSGIKLNETFYNLTLNSLDSAIGVNLPNNFQLTVANLLTLTSGILRLTDEAQLLQLGDLANPIDGSGKLLRDQQGKKSSFHYNYWSSPVSLDGVNYTISGILRDGTDAVTNPYNPGLISFGNAFDYADGAISTPIKISNRWIHKYTLSSTNYNSWQRIGSTSNVKIGEGYTMKGVTGTAAISDIQNYVYAGKPNNGTIGLTIGLNQSYLIGNPYASALDANEFILDNMRDGGGRASSNRFNGALYFYDNFGGNSHNLANYVAGYATYTLMGGVVAISNDPMINNNGSSGVKVPQRYIPVGQAFFVNSVVDPALVANNPNLATAITGGSITFKNSQRVFKTEGSGESIFFRTTNNISNQLSEDARPKIRLQYDSPSNMHRQILIGADENATLEYDFGFDAVMADVNPDDMYWTLNGAKLVIQAVPQFNANQIIPLTLKITNQGNNVVRIASVENLASDQEIYLFDELTGVYHNLRSSEFSIILPAGEYSNRFSIRFSNPTLSVSDNNLNQSITVFYSDDFVNIKNQLPNVRVENAQVFSILGQNVLEYKLSNEDQTNIQLPVSVLSAGPYIVKVKTDNGVFSKKIIIE</sequence>
<dbReference type="Pfam" id="PF18962">
    <property type="entry name" value="Por_Secre_tail"/>
    <property type="match status" value="1"/>
</dbReference>